<comment type="caution">
    <text evidence="2">The sequence shown here is derived from an EMBL/GenBank/DDBJ whole genome shotgun (WGS) entry which is preliminary data.</text>
</comment>
<evidence type="ECO:0000313" key="2">
    <source>
        <dbReference type="EMBL" id="CAK1600779.1"/>
    </source>
</evidence>
<sequence>MAERMLFLGKLKEAASQNKGNEDRNDLTNSEQEGSNKHKSSLPLHATSSDENIENDINYNNTSAHLPRLLAHLPPAIGKQKNVIKNPIKS</sequence>
<accession>A0AAV1M0P9</accession>
<proteinExistence type="predicted"/>
<dbReference type="EMBL" id="CAVLGL010000126">
    <property type="protein sequence ID" value="CAK1600779.1"/>
    <property type="molecule type" value="Genomic_DNA"/>
</dbReference>
<evidence type="ECO:0000256" key="1">
    <source>
        <dbReference type="SAM" id="MobiDB-lite"/>
    </source>
</evidence>
<gene>
    <name evidence="2" type="ORF">PARMNEM_LOCUS19492</name>
</gene>
<dbReference type="AlphaFoldDB" id="A0AAV1M0P9"/>
<dbReference type="Proteomes" id="UP001314205">
    <property type="component" value="Unassembled WGS sequence"/>
</dbReference>
<feature type="region of interest" description="Disordered" evidence="1">
    <location>
        <begin position="1"/>
        <end position="58"/>
    </location>
</feature>
<protein>
    <submittedName>
        <fullName evidence="2">Uncharacterized protein</fullName>
    </submittedName>
</protein>
<organism evidence="2 3">
    <name type="scientific">Parnassius mnemosyne</name>
    <name type="common">clouded apollo</name>
    <dbReference type="NCBI Taxonomy" id="213953"/>
    <lineage>
        <taxon>Eukaryota</taxon>
        <taxon>Metazoa</taxon>
        <taxon>Ecdysozoa</taxon>
        <taxon>Arthropoda</taxon>
        <taxon>Hexapoda</taxon>
        <taxon>Insecta</taxon>
        <taxon>Pterygota</taxon>
        <taxon>Neoptera</taxon>
        <taxon>Endopterygota</taxon>
        <taxon>Lepidoptera</taxon>
        <taxon>Glossata</taxon>
        <taxon>Ditrysia</taxon>
        <taxon>Papilionoidea</taxon>
        <taxon>Papilionidae</taxon>
        <taxon>Parnassiinae</taxon>
        <taxon>Parnassini</taxon>
        <taxon>Parnassius</taxon>
        <taxon>Driopa</taxon>
    </lineage>
</organism>
<keyword evidence="3" id="KW-1185">Reference proteome</keyword>
<evidence type="ECO:0000313" key="3">
    <source>
        <dbReference type="Proteomes" id="UP001314205"/>
    </source>
</evidence>
<name>A0AAV1M0P9_9NEOP</name>
<reference evidence="2 3" key="1">
    <citation type="submission" date="2023-11" db="EMBL/GenBank/DDBJ databases">
        <authorList>
            <person name="Hedman E."/>
            <person name="Englund M."/>
            <person name="Stromberg M."/>
            <person name="Nyberg Akerstrom W."/>
            <person name="Nylinder S."/>
            <person name="Jareborg N."/>
            <person name="Kallberg Y."/>
            <person name="Kronander E."/>
        </authorList>
    </citation>
    <scope>NUCLEOTIDE SEQUENCE [LARGE SCALE GENOMIC DNA]</scope>
</reference>